<proteinExistence type="predicted"/>
<dbReference type="AlphaFoldDB" id="A0AAV9V9J0"/>
<feature type="region of interest" description="Disordered" evidence="1">
    <location>
        <begin position="84"/>
        <end position="116"/>
    </location>
</feature>
<feature type="region of interest" description="Disordered" evidence="1">
    <location>
        <begin position="287"/>
        <end position="361"/>
    </location>
</feature>
<reference evidence="3 4" key="1">
    <citation type="submission" date="2019-10" db="EMBL/GenBank/DDBJ databases">
        <authorList>
            <person name="Palmer J.M."/>
        </authorList>
    </citation>
    <scope>NUCLEOTIDE SEQUENCE [LARGE SCALE GENOMIC DNA]</scope>
    <source>
        <strain evidence="3 4">TWF696</strain>
    </source>
</reference>
<dbReference type="Proteomes" id="UP001375240">
    <property type="component" value="Unassembled WGS sequence"/>
</dbReference>
<sequence length="689" mass="73540">MQQRYFAGARKSTRTFATSLVLLALQAGSSLFVSAQSSLTTTTVFQTVENQQTVTSILGDCATWQGVPLCEYVRWSPVYSSYTPTTQTGSGSRSSSEDLRTSSPTPSSTTTPTGSFVVTGEGTLSRTYLQFDDTTGTAVLASLGEDRFVQLLLDNNGDGLLQNALDLAELAFLRYNASVRQLFPQEDPAILSVLRQVRHGHEDEVVRTDFTGTWFWNGTISQLQLTTGTQTWLFYISVANSRKRSGLAKRATKYDIYMLPQSVDVPADSSLQQAVFVASDAQNFSSQLFSSSPPGPTASTSTGQQTSTDISTSTTNRTSRSSSSSTHSSETDSSSSSTEDTSSTGSSDTSSPSSVSSPTPTPDAYDIITSFELQAFCTSLLSYYTPSSVLTSTSTDLSTTYIAEFTSTAVIFSSTTTLTATTAFNPASITSAPQRRSVLNHLERDTPSQLTAYPSASISSACARAATSPSSTDVSTSLIPVTSTTSITTSSTLVATTSINDVTTSTDSTNIYQFTFPAIGKFRIKHSDLTDTVGTFYNWYLRLSSSSTAGEPIYLDASKPNGGVYDVTYAAAYSNFFLVAYPYPQWALFFNALQDPTQIGNIDAYKIVATSAGGSTRVPFVIAYDTDTLVGTPYNAPYGADQFFVCRAAIGSGPYTLYYGPSGNFSGFAGWTGACSTTDMDVLQGDTVA</sequence>
<evidence type="ECO:0000313" key="3">
    <source>
        <dbReference type="EMBL" id="KAK6355550.1"/>
    </source>
</evidence>
<keyword evidence="4" id="KW-1185">Reference proteome</keyword>
<comment type="caution">
    <text evidence="3">The sequence shown here is derived from an EMBL/GenBank/DDBJ whole genome shotgun (WGS) entry which is preliminary data.</text>
</comment>
<organism evidence="3 4">
    <name type="scientific">Orbilia brochopaga</name>
    <dbReference type="NCBI Taxonomy" id="3140254"/>
    <lineage>
        <taxon>Eukaryota</taxon>
        <taxon>Fungi</taxon>
        <taxon>Dikarya</taxon>
        <taxon>Ascomycota</taxon>
        <taxon>Pezizomycotina</taxon>
        <taxon>Orbiliomycetes</taxon>
        <taxon>Orbiliales</taxon>
        <taxon>Orbiliaceae</taxon>
        <taxon>Orbilia</taxon>
    </lineage>
</organism>
<keyword evidence="2" id="KW-0732">Signal</keyword>
<feature type="signal peptide" evidence="2">
    <location>
        <begin position="1"/>
        <end position="35"/>
    </location>
</feature>
<accession>A0AAV9V9J0</accession>
<gene>
    <name evidence="3" type="ORF">TWF696_004649</name>
</gene>
<protein>
    <submittedName>
        <fullName evidence="3">Uncharacterized protein</fullName>
    </submittedName>
</protein>
<feature type="compositionally biased region" description="Low complexity" evidence="1">
    <location>
        <begin position="101"/>
        <end position="113"/>
    </location>
</feature>
<name>A0AAV9V9J0_9PEZI</name>
<evidence type="ECO:0000313" key="4">
    <source>
        <dbReference type="Proteomes" id="UP001375240"/>
    </source>
</evidence>
<feature type="compositionally biased region" description="Low complexity" evidence="1">
    <location>
        <begin position="84"/>
        <end position="94"/>
    </location>
</feature>
<feature type="chain" id="PRO_5044001574" evidence="2">
    <location>
        <begin position="36"/>
        <end position="689"/>
    </location>
</feature>
<evidence type="ECO:0000256" key="1">
    <source>
        <dbReference type="SAM" id="MobiDB-lite"/>
    </source>
</evidence>
<evidence type="ECO:0000256" key="2">
    <source>
        <dbReference type="SAM" id="SignalP"/>
    </source>
</evidence>
<feature type="compositionally biased region" description="Low complexity" evidence="1">
    <location>
        <begin position="297"/>
        <end position="358"/>
    </location>
</feature>
<dbReference type="EMBL" id="JAVHNQ010000002">
    <property type="protein sequence ID" value="KAK6355550.1"/>
    <property type="molecule type" value="Genomic_DNA"/>
</dbReference>